<evidence type="ECO:0000313" key="3">
    <source>
        <dbReference type="Proteomes" id="UP001628164"/>
    </source>
</evidence>
<evidence type="ECO:0000256" key="1">
    <source>
        <dbReference type="SAM" id="Phobius"/>
    </source>
</evidence>
<name>A0ABQ6PDZ8_9GAMM</name>
<organism evidence="2 3">
    <name type="scientific">Francisella sciaenopsi</name>
    <dbReference type="NCBI Taxonomy" id="3055034"/>
    <lineage>
        <taxon>Bacteria</taxon>
        <taxon>Pseudomonadati</taxon>
        <taxon>Pseudomonadota</taxon>
        <taxon>Gammaproteobacteria</taxon>
        <taxon>Thiotrichales</taxon>
        <taxon>Francisellaceae</taxon>
        <taxon>Francisella</taxon>
    </lineage>
</organism>
<proteinExistence type="predicted"/>
<reference evidence="2 3" key="1">
    <citation type="journal article" date="2024" name="Dis. Aquat. Organ.">
        <title>Francisella sciaenopsi sp. nov. isolated from diseased red drum Sciaenops ocellatus in Florida, USA.</title>
        <authorList>
            <person name="Kawahara M."/>
            <person name="Cody T.T."/>
            <person name="Yanong R.P.E."/>
            <person name="Henderson E."/>
            <person name="Yazdi Z."/>
            <person name="Soto E."/>
        </authorList>
    </citation>
    <scope>NUCLEOTIDE SEQUENCE [LARGE SCALE GENOMIC DNA]</scope>
    <source>
        <strain evidence="2 3">R22-20-7</strain>
    </source>
</reference>
<sequence>MILSSSFEHDVNIVVPNPSINNAFDMALSFCIIVYLLGLTKINQKQGHNNLQIQEINPFLSNKKISTKVYLKDSK</sequence>
<accession>A0ABQ6PDZ8</accession>
<keyword evidence="1" id="KW-0472">Membrane</keyword>
<gene>
    <name evidence="2" type="ORF">fsci_01900</name>
</gene>
<protein>
    <submittedName>
        <fullName evidence="2">Uncharacterized protein</fullName>
    </submittedName>
</protein>
<evidence type="ECO:0000313" key="2">
    <source>
        <dbReference type="EMBL" id="GMN88704.1"/>
    </source>
</evidence>
<dbReference type="EMBL" id="BTHG01000001">
    <property type="protein sequence ID" value="GMN88704.1"/>
    <property type="molecule type" value="Genomic_DNA"/>
</dbReference>
<keyword evidence="1" id="KW-0812">Transmembrane</keyword>
<keyword evidence="1" id="KW-1133">Transmembrane helix</keyword>
<keyword evidence="3" id="KW-1185">Reference proteome</keyword>
<dbReference type="Proteomes" id="UP001628164">
    <property type="component" value="Unassembled WGS sequence"/>
</dbReference>
<feature type="transmembrane region" description="Helical" evidence="1">
    <location>
        <begin position="20"/>
        <end position="39"/>
    </location>
</feature>
<comment type="caution">
    <text evidence="2">The sequence shown here is derived from an EMBL/GenBank/DDBJ whole genome shotgun (WGS) entry which is preliminary data.</text>
</comment>